<dbReference type="Pfam" id="PF01613">
    <property type="entry name" value="Flavin_Reduct"/>
    <property type="match status" value="1"/>
</dbReference>
<dbReference type="SMART" id="SM00903">
    <property type="entry name" value="Flavin_Reduct"/>
    <property type="match status" value="1"/>
</dbReference>
<dbReference type="SUPFAM" id="SSF50475">
    <property type="entry name" value="FMN-binding split barrel"/>
    <property type="match status" value="1"/>
</dbReference>
<evidence type="ECO:0000313" key="5">
    <source>
        <dbReference type="Proteomes" id="UP000298159"/>
    </source>
</evidence>
<dbReference type="EMBL" id="SRRT01000005">
    <property type="protein sequence ID" value="TGN75851.1"/>
    <property type="molecule type" value="Genomic_DNA"/>
</dbReference>
<protein>
    <submittedName>
        <fullName evidence="4">Flavin reductase</fullName>
    </submittedName>
</protein>
<accession>A0A4Z1D3E3</accession>
<dbReference type="PANTHER" id="PTHR30466">
    <property type="entry name" value="FLAVIN REDUCTASE"/>
    <property type="match status" value="1"/>
</dbReference>
<dbReference type="InterPro" id="IPR012349">
    <property type="entry name" value="Split_barrel_FMN-bd"/>
</dbReference>
<evidence type="ECO:0000256" key="1">
    <source>
        <dbReference type="ARBA" id="ARBA00008898"/>
    </source>
</evidence>
<evidence type="ECO:0000256" key="2">
    <source>
        <dbReference type="ARBA" id="ARBA00023002"/>
    </source>
</evidence>
<dbReference type="GeneID" id="95449815"/>
<dbReference type="GO" id="GO:0010181">
    <property type="term" value="F:FMN binding"/>
    <property type="evidence" value="ECO:0007669"/>
    <property type="project" value="InterPro"/>
</dbReference>
<dbReference type="PANTHER" id="PTHR30466:SF11">
    <property type="entry name" value="FLAVIN-DEPENDENT MONOOXYGENASE, REDUCTASE SUBUNIT HSAB"/>
    <property type="match status" value="1"/>
</dbReference>
<comment type="caution">
    <text evidence="4">The sequence shown here is derived from an EMBL/GenBank/DDBJ whole genome shotgun (WGS) entry which is preliminary data.</text>
</comment>
<keyword evidence="2" id="KW-0560">Oxidoreductase</keyword>
<dbReference type="Gene3D" id="2.30.110.10">
    <property type="entry name" value="Electron Transport, Fmn-binding Protein, Chain A"/>
    <property type="match status" value="1"/>
</dbReference>
<gene>
    <name evidence="4" type="ORF">E5083_19685</name>
</gene>
<dbReference type="AlphaFoldDB" id="A0A4Z1D3E3"/>
<reference evidence="4 5" key="1">
    <citation type="submission" date="2019-04" db="EMBL/GenBank/DDBJ databases">
        <title>Streptomyces sp. nov. Bv016 isolated from bark of Buahinia variegata.</title>
        <authorList>
            <person name="Kanchanasin P."/>
            <person name="Tanasupawat S."/>
            <person name="Yuki M."/>
            <person name="Kudo T."/>
        </authorList>
    </citation>
    <scope>NUCLEOTIDE SEQUENCE [LARGE SCALE GENOMIC DNA]</scope>
    <source>
        <strain evidence="4 5">Bv016</strain>
    </source>
</reference>
<keyword evidence="5" id="KW-1185">Reference proteome</keyword>
<dbReference type="GO" id="GO:0042602">
    <property type="term" value="F:riboflavin reductase (NADPH) activity"/>
    <property type="evidence" value="ECO:0007669"/>
    <property type="project" value="TreeGrafter"/>
</dbReference>
<sequence length="181" mass="18997">MTLVDHHDPAAFRSVLGHYPTGVAVVTAMTGEGPVGMAVGTFTSISLSPPLVGFFPDRNSSTWARIRTAGAFCANILGEDHQGVCRVFASRGVDRFAAVDWVPGPTGSPVLTDAIAWADCELVDDHPVGDHQLAVGRVTALSLHDGEHAHRPLVFHRGRYGTATTAAAAALAPIPLEGAWL</sequence>
<dbReference type="RefSeq" id="WP_135786999.1">
    <property type="nucleotide sequence ID" value="NZ_SRRT01000005.1"/>
</dbReference>
<dbReference type="InterPro" id="IPR050268">
    <property type="entry name" value="NADH-dep_flavin_reductase"/>
</dbReference>
<proteinExistence type="inferred from homology"/>
<evidence type="ECO:0000259" key="3">
    <source>
        <dbReference type="SMART" id="SM00903"/>
    </source>
</evidence>
<evidence type="ECO:0000313" key="4">
    <source>
        <dbReference type="EMBL" id="TGN75851.1"/>
    </source>
</evidence>
<dbReference type="InterPro" id="IPR002563">
    <property type="entry name" value="Flavin_Rdtase-like_dom"/>
</dbReference>
<comment type="similarity">
    <text evidence="1">Belongs to the non-flavoprotein flavin reductase family.</text>
</comment>
<dbReference type="Proteomes" id="UP000298159">
    <property type="component" value="Unassembled WGS sequence"/>
</dbReference>
<feature type="domain" description="Flavin reductase like" evidence="3">
    <location>
        <begin position="16"/>
        <end position="162"/>
    </location>
</feature>
<organism evidence="4 5">
    <name type="scientific">Streptomyces bauhiniae</name>
    <dbReference type="NCBI Taxonomy" id="2340725"/>
    <lineage>
        <taxon>Bacteria</taxon>
        <taxon>Bacillati</taxon>
        <taxon>Actinomycetota</taxon>
        <taxon>Actinomycetes</taxon>
        <taxon>Kitasatosporales</taxon>
        <taxon>Streptomycetaceae</taxon>
        <taxon>Streptomyces</taxon>
    </lineage>
</organism>
<name>A0A4Z1D3E3_9ACTN</name>